<comment type="caution">
    <text evidence="1">The sequence shown here is derived from an EMBL/GenBank/DDBJ whole genome shotgun (WGS) entry which is preliminary data.</text>
</comment>
<name>A0ABQ7W258_SOLTU</name>
<organism evidence="1 2">
    <name type="scientific">Solanum tuberosum</name>
    <name type="common">Potato</name>
    <dbReference type="NCBI Taxonomy" id="4113"/>
    <lineage>
        <taxon>Eukaryota</taxon>
        <taxon>Viridiplantae</taxon>
        <taxon>Streptophyta</taxon>
        <taxon>Embryophyta</taxon>
        <taxon>Tracheophyta</taxon>
        <taxon>Spermatophyta</taxon>
        <taxon>Magnoliopsida</taxon>
        <taxon>eudicotyledons</taxon>
        <taxon>Gunneridae</taxon>
        <taxon>Pentapetalae</taxon>
        <taxon>asterids</taxon>
        <taxon>lamiids</taxon>
        <taxon>Solanales</taxon>
        <taxon>Solanaceae</taxon>
        <taxon>Solanoideae</taxon>
        <taxon>Solaneae</taxon>
        <taxon>Solanum</taxon>
    </lineage>
</organism>
<accession>A0ABQ7W258</accession>
<reference evidence="1 2" key="1">
    <citation type="journal article" date="2021" name="bioRxiv">
        <title>Chromosome-scale and haplotype-resolved genome assembly of a tetraploid potato cultivar.</title>
        <authorList>
            <person name="Sun H."/>
            <person name="Jiao W.-B."/>
            <person name="Krause K."/>
            <person name="Campoy J.A."/>
            <person name="Goel M."/>
            <person name="Folz-Donahue K."/>
            <person name="Kukat C."/>
            <person name="Huettel B."/>
            <person name="Schneeberger K."/>
        </authorList>
    </citation>
    <scope>NUCLEOTIDE SEQUENCE [LARGE SCALE GENOMIC DNA]</scope>
    <source>
        <strain evidence="1">SolTubOtavaFocal</strain>
        <tissue evidence="1">Leaves</tissue>
    </source>
</reference>
<dbReference type="Proteomes" id="UP000826656">
    <property type="component" value="Unassembled WGS sequence"/>
</dbReference>
<protein>
    <submittedName>
        <fullName evidence="1">Uncharacterized protein</fullName>
    </submittedName>
</protein>
<dbReference type="EMBL" id="JAIVGD010000005">
    <property type="protein sequence ID" value="KAH0774133.1"/>
    <property type="molecule type" value="Genomic_DNA"/>
</dbReference>
<sequence>MWRICTGMEEDGVEPSKRFRSQEKELFAIQYDFLIMKVKSSSLLLMLDSGVGKNLQY</sequence>
<proteinExistence type="predicted"/>
<keyword evidence="2" id="KW-1185">Reference proteome</keyword>
<evidence type="ECO:0000313" key="1">
    <source>
        <dbReference type="EMBL" id="KAH0774133.1"/>
    </source>
</evidence>
<gene>
    <name evidence="1" type="ORF">KY290_011270</name>
</gene>
<evidence type="ECO:0000313" key="2">
    <source>
        <dbReference type="Proteomes" id="UP000826656"/>
    </source>
</evidence>